<dbReference type="InterPro" id="IPR014710">
    <property type="entry name" value="RmlC-like_jellyroll"/>
</dbReference>
<dbReference type="EMBL" id="MHCJ01000003">
    <property type="protein sequence ID" value="OGY18582.1"/>
    <property type="molecule type" value="Genomic_DNA"/>
</dbReference>
<evidence type="ECO:0000313" key="2">
    <source>
        <dbReference type="EMBL" id="OGY18582.1"/>
    </source>
</evidence>
<dbReference type="InterPro" id="IPR027565">
    <property type="entry name" value="Cupin_WbuC"/>
</dbReference>
<dbReference type="AlphaFoldDB" id="A0A1G1VT66"/>
<evidence type="ECO:0000313" key="3">
    <source>
        <dbReference type="Proteomes" id="UP000179233"/>
    </source>
</evidence>
<dbReference type="Proteomes" id="UP000179233">
    <property type="component" value="Unassembled WGS sequence"/>
</dbReference>
<gene>
    <name evidence="2" type="ORF">A2786_03730</name>
</gene>
<comment type="caution">
    <text evidence="2">The sequence shown here is derived from an EMBL/GenBank/DDBJ whole genome shotgun (WGS) entry which is preliminary data.</text>
</comment>
<name>A0A1G1VT66_9BACT</name>
<dbReference type="Gene3D" id="2.60.120.10">
    <property type="entry name" value="Jelly Rolls"/>
    <property type="match status" value="1"/>
</dbReference>
<evidence type="ECO:0000259" key="1">
    <source>
        <dbReference type="Pfam" id="PF19480"/>
    </source>
</evidence>
<reference evidence="2 3" key="1">
    <citation type="journal article" date="2016" name="Nat. Commun.">
        <title>Thousands of microbial genomes shed light on interconnected biogeochemical processes in an aquifer system.</title>
        <authorList>
            <person name="Anantharaman K."/>
            <person name="Brown C.T."/>
            <person name="Hug L.A."/>
            <person name="Sharon I."/>
            <person name="Castelle C.J."/>
            <person name="Probst A.J."/>
            <person name="Thomas B.C."/>
            <person name="Singh A."/>
            <person name="Wilkins M.J."/>
            <person name="Karaoz U."/>
            <person name="Brodie E.L."/>
            <person name="Williams K.H."/>
            <person name="Hubbard S.S."/>
            <person name="Banfield J.F."/>
        </authorList>
    </citation>
    <scope>NUCLEOTIDE SEQUENCE [LARGE SCALE GENOMIC DNA]</scope>
</reference>
<sequence>MRTVSDKLLEELSQKAKLSPRRRAHVLFHQFSDPVQRMVNAMEPGSYIPPHKHENPDKIEAFIILKGRAACLNFDDKGNVTEIHIIDEKGPEYAVDIPPRTWHTFVSLKPGTALFEVVQGPYEPDSHKNLAPWAPKEEAGQDYLKTLEEEIEKKTGK</sequence>
<feature type="domain" description="Cupin fold metalloprotein WbuC cupin" evidence="1">
    <location>
        <begin position="5"/>
        <end position="84"/>
    </location>
</feature>
<organism evidence="2 3">
    <name type="scientific">Candidatus Chisholmbacteria bacterium RIFCSPHIGHO2_01_FULL_52_32</name>
    <dbReference type="NCBI Taxonomy" id="1797591"/>
    <lineage>
        <taxon>Bacteria</taxon>
        <taxon>Candidatus Chisholmiibacteriota</taxon>
    </lineage>
</organism>
<protein>
    <recommendedName>
        <fullName evidence="1">Cupin fold metalloprotein WbuC cupin domain-containing protein</fullName>
    </recommendedName>
</protein>
<accession>A0A1G1VT66</accession>
<dbReference type="InterPro" id="IPR046058">
    <property type="entry name" value="WbuC_cupin"/>
</dbReference>
<dbReference type="SUPFAM" id="SSF51182">
    <property type="entry name" value="RmlC-like cupins"/>
    <property type="match status" value="1"/>
</dbReference>
<dbReference type="CDD" id="cd07005">
    <property type="entry name" value="cupin_WbuC-like"/>
    <property type="match status" value="1"/>
</dbReference>
<dbReference type="InterPro" id="IPR011051">
    <property type="entry name" value="RmlC_Cupin_sf"/>
</dbReference>
<dbReference type="Pfam" id="PF19480">
    <property type="entry name" value="DUF6016"/>
    <property type="match status" value="1"/>
</dbReference>
<dbReference type="NCBIfam" id="TIGR04366">
    <property type="entry name" value="cupin_WbuC"/>
    <property type="match status" value="1"/>
</dbReference>
<proteinExistence type="predicted"/>